<dbReference type="Proteomes" id="UP000063063">
    <property type="component" value="Chromosome 24"/>
</dbReference>
<keyword evidence="2" id="KW-1185">Reference proteome</keyword>
<dbReference type="RefSeq" id="XP_010699382.1">
    <property type="nucleotide sequence ID" value="XM_010701080.1"/>
</dbReference>
<evidence type="ECO:0000313" key="1">
    <source>
        <dbReference type="EMBL" id="AIN98675.2"/>
    </source>
</evidence>
<protein>
    <submittedName>
        <fullName evidence="1">Uncharacterized protein</fullName>
    </submittedName>
</protein>
<dbReference type="VEuPathDB" id="TriTrypDB:LPAL13_240009500"/>
<reference evidence="1 2" key="1">
    <citation type="journal article" date="2015" name="Sci. Rep.">
        <title>The genome of Leishmania panamensis: insights into genomics of the L. (Viannia) subgenus.</title>
        <authorList>
            <person name="Llanes A."/>
            <person name="Restrepo C.M."/>
            <person name="Vecchio G.D."/>
            <person name="Anguizola F.J."/>
            <person name="Lleonart R."/>
        </authorList>
    </citation>
    <scope>NUCLEOTIDE SEQUENCE [LARGE SCALE GENOMIC DNA]</scope>
    <source>
        <strain evidence="1 2">MHOM/PA/94/PSC-1</strain>
    </source>
</reference>
<sequence length="1331" mass="145878">MRRLVPLHITSSPLSPCTPLFLSSVVLSGSSTYGNVHTSSPCHTLTTMALSAASSSDALNNCTSFESESELSLAQEDLKQLQSSLQSTRSFSEVPASVRTRHTSTTPPARTLPPRLPVSMKAAASSSMLVKPLQMTTSVAPGPPLQCPPQLVVRPQTIVLPALLQRPRWHNVVHERYRASAPGYVDACAQVLRDIHSMWEECMLNRRRREEGVRGRQGDQGKDDGDSCFAEHVSELLFHAHTDALLVLLEGVIGIHDGGDAFADSTAPFHCKLILHLVDRLARRTVELSGKHMAHLSHLLLSCPSLLTVAPSAQNSHAQALTAAQQEDVWNTFTFLCYATRRNLRRRQNVDSLEALLCGVYMRIYNDSSTALSDDRGNRASRLASSMRRCYADAVDGGQQRQYVCHLFPPGLMAKVRQAALCHLVHRCLFSGAPAQVGAAEAITEERVTQLLAWALLLAPKDMGPAVHAAVVHRLRRNTELAGGGLTAGASPVYVESWRRLALRVEAMVPLYRIGGKRATASPNGTEVFQRLHWAFKDTDGWAVPSADRLLLATVQERSLAQKYSSVPPWRATEYVAPRGVETARLCSGDAAAQRVANGAAATLRAYAFLRWEPLNVSEAEQLLPNDAPLALSALHMERARRETHASIVERRITKVCEDTIETAAHLPLHALCLAEVLCVRLLRSLHRWRGTSTDDIIVPPASSGAAATSPAIIGVSQQRRILAALRQLLTHLRAEGAMIALLGLQGEARNTAATGRCSSEHIQRDPSRTAPPSAPIWPSMPQRTWWLLSSAMCQHAEDAVRAAREWMVYREMMATPLSLASVQRVCEWLVALPGPLHSSQLVTVLREWAEMEKNKLNDASSLGQECLMTWDDVVRTAQEQHAAQALLAVLDGQCTIADATAAPYCSPCGEELRRTYAIMMGPTSAQLRRLQWIAEANSSAVREWRWNVGVASPQMGRATVSRPAGLLDPTSAVPAAVLLVEATEVNFTDTEHEAAVRLLRWRCLSHLSSPNTFSWSDRLACRALQSAQAVSSPTTQLVANSDEVVISDRSSAADGDANALPHQWKHDSDTIVSAAALHYLLSRWNRMESSAATITAMFSTAELNDALQALAVYVEFLEKPQNDGVNEGQCGERARIRRLRCAAAAYVDCLSDAWRVTMQTAASTTTTPSLGRVDVKVFLMCLPTLYQCALEMHDRLLRNKAELGNGDDEVLRSLPCLSGPLHEAAFRALVDSPETQSDTIETTLLLADHITRRWPVRTKISPFSSRRAHSSKALPLSLSDGAPTFSVPLSVYRLVLATYAATRTPLPQRIRVCCEAALRRERKRVLEEPL</sequence>
<dbReference type="VEuPathDB" id="TriTrypDB:LPMP_240410"/>
<dbReference type="KEGG" id="lpan:LPMP_240410"/>
<name>A0A088RS35_LEIPA</name>
<organism evidence="1 2">
    <name type="scientific">Leishmania panamensis</name>
    <dbReference type="NCBI Taxonomy" id="5679"/>
    <lineage>
        <taxon>Eukaryota</taxon>
        <taxon>Discoba</taxon>
        <taxon>Euglenozoa</taxon>
        <taxon>Kinetoplastea</taxon>
        <taxon>Metakinetoplastina</taxon>
        <taxon>Trypanosomatida</taxon>
        <taxon>Trypanosomatidae</taxon>
        <taxon>Leishmaniinae</taxon>
        <taxon>Leishmania</taxon>
        <taxon>Leishmania guyanensis species complex</taxon>
    </lineage>
</organism>
<gene>
    <name evidence="1" type="ORF">LPMP_240410</name>
</gene>
<dbReference type="eggNOG" id="ENOG502SIJI">
    <property type="taxonomic scope" value="Eukaryota"/>
</dbReference>
<accession>A0A088RS35</accession>
<proteinExistence type="predicted"/>
<evidence type="ECO:0000313" key="2">
    <source>
        <dbReference type="Proteomes" id="UP000063063"/>
    </source>
</evidence>
<dbReference type="EMBL" id="CP009393">
    <property type="protein sequence ID" value="AIN98675.2"/>
    <property type="molecule type" value="Genomic_DNA"/>
</dbReference>
<dbReference type="OrthoDB" id="265640at2759"/>
<dbReference type="GeneID" id="22575450"/>